<sequence>MSVKIDITGHLEVKKQLQLLQLPAAKRRRLLGQVGRKVRTYSRKRLRDQRDLNGQPWQARKKGKRKMLRGLSKKMRSKATPEKAVIDFKDSVTAGIAYKHQHGVTEHWNAQKAEKVYGQPDYDAPATRAQAKALRKEGYKIRRVNGRGWKQTSLKWVTENLSVGQAGVILRSMRKAPEKPSWVIPLPDRSFLGVTQKEVEELATTIIDQTLERS</sequence>
<evidence type="ECO:0000256" key="1">
    <source>
        <dbReference type="SAM" id="MobiDB-lite"/>
    </source>
</evidence>
<dbReference type="Pfam" id="PF05069">
    <property type="entry name" value="Phage_tail_S"/>
    <property type="match status" value="1"/>
</dbReference>
<feature type="compositionally biased region" description="Basic residues" evidence="1">
    <location>
        <begin position="59"/>
        <end position="76"/>
    </location>
</feature>
<proteinExistence type="predicted"/>
<evidence type="ECO:0000313" key="3">
    <source>
        <dbReference type="Proteomes" id="UP001055658"/>
    </source>
</evidence>
<feature type="region of interest" description="Disordered" evidence="1">
    <location>
        <begin position="51"/>
        <end position="76"/>
    </location>
</feature>
<dbReference type="InterPro" id="IPR006522">
    <property type="entry name" value="Phage_virion_morphogenesis"/>
</dbReference>
<keyword evidence="3" id="KW-1185">Reference proteome</keyword>
<dbReference type="EMBL" id="CP092418">
    <property type="protein sequence ID" value="USD19772.1"/>
    <property type="molecule type" value="Genomic_DNA"/>
</dbReference>
<dbReference type="Proteomes" id="UP001055658">
    <property type="component" value="Chromosome"/>
</dbReference>
<reference evidence="2" key="1">
    <citation type="submission" date="2022-02" db="EMBL/GenBank/DDBJ databases">
        <title>Coral-associated bacteria.</title>
        <authorList>
            <person name="Tang K."/>
            <person name="Wang X."/>
        </authorList>
    </citation>
    <scope>NUCLEOTIDE SEQUENCE</scope>
    <source>
        <strain evidence="2">SCSIO 43006</strain>
    </source>
</reference>
<evidence type="ECO:0000313" key="2">
    <source>
        <dbReference type="EMBL" id="USD19772.1"/>
    </source>
</evidence>
<dbReference type="RefSeq" id="WP_252081866.1">
    <property type="nucleotide sequence ID" value="NZ_CP092418.1"/>
</dbReference>
<dbReference type="NCBIfam" id="TIGR01635">
    <property type="entry name" value="tail_comp_S"/>
    <property type="match status" value="1"/>
</dbReference>
<protein>
    <submittedName>
        <fullName evidence="2">Phage virion morphogenesis protein</fullName>
    </submittedName>
</protein>
<organism evidence="2 3">
    <name type="scientific">Microbulbifer variabilis</name>
    <dbReference type="NCBI Taxonomy" id="266805"/>
    <lineage>
        <taxon>Bacteria</taxon>
        <taxon>Pseudomonadati</taxon>
        <taxon>Pseudomonadota</taxon>
        <taxon>Gammaproteobacteria</taxon>
        <taxon>Cellvibrionales</taxon>
        <taxon>Microbulbiferaceae</taxon>
        <taxon>Microbulbifer</taxon>
    </lineage>
</organism>
<gene>
    <name evidence="2" type="ORF">MJO52_11830</name>
</gene>
<name>A0ABY4VBF7_9GAMM</name>
<accession>A0ABY4VBF7</accession>